<reference evidence="2" key="1">
    <citation type="submission" date="2017-01" db="EMBL/GenBank/DDBJ databases">
        <title>Comparative genomics of anhydrobiosis in the tardigrade Hypsibius dujardini.</title>
        <authorList>
            <person name="Yoshida Y."/>
            <person name="Koutsovoulos G."/>
            <person name="Laetsch D."/>
            <person name="Stevens L."/>
            <person name="Kumar S."/>
            <person name="Horikawa D."/>
            <person name="Ishino K."/>
            <person name="Komine S."/>
            <person name="Tomita M."/>
            <person name="Blaxter M."/>
            <person name="Arakawa K."/>
        </authorList>
    </citation>
    <scope>NUCLEOTIDE SEQUENCE [LARGE SCALE GENOMIC DNA]</scope>
    <source>
        <strain evidence="2">Z151</strain>
    </source>
</reference>
<sequence length="137" mass="14901">MLVLVARPWLRQAASSASHGAVLETTVLTIPAGACCAFVSSACTMTTYVTPGTIMTQELQEMSVTSCGQLLRDGMATLPHFKITAARTQYFVRNPVKELLPALASCSKAKELQYSHYHNNSRLTHVDKRFAVVTNGI</sequence>
<dbReference type="EMBL" id="MTYJ01000048">
    <property type="protein sequence ID" value="OQV18540.1"/>
    <property type="molecule type" value="Genomic_DNA"/>
</dbReference>
<keyword evidence="2" id="KW-1185">Reference proteome</keyword>
<protein>
    <submittedName>
        <fullName evidence="1">Uncharacterized protein</fullName>
    </submittedName>
</protein>
<accession>A0A1W0WTL9</accession>
<comment type="caution">
    <text evidence="1">The sequence shown here is derived from an EMBL/GenBank/DDBJ whole genome shotgun (WGS) entry which is preliminary data.</text>
</comment>
<evidence type="ECO:0000313" key="1">
    <source>
        <dbReference type="EMBL" id="OQV18540.1"/>
    </source>
</evidence>
<name>A0A1W0WTL9_HYPEX</name>
<evidence type="ECO:0000313" key="2">
    <source>
        <dbReference type="Proteomes" id="UP000192578"/>
    </source>
</evidence>
<organism evidence="1 2">
    <name type="scientific">Hypsibius exemplaris</name>
    <name type="common">Freshwater tardigrade</name>
    <dbReference type="NCBI Taxonomy" id="2072580"/>
    <lineage>
        <taxon>Eukaryota</taxon>
        <taxon>Metazoa</taxon>
        <taxon>Ecdysozoa</taxon>
        <taxon>Tardigrada</taxon>
        <taxon>Eutardigrada</taxon>
        <taxon>Parachela</taxon>
        <taxon>Hypsibioidea</taxon>
        <taxon>Hypsibiidae</taxon>
        <taxon>Hypsibius</taxon>
    </lineage>
</organism>
<proteinExistence type="predicted"/>
<dbReference type="Proteomes" id="UP000192578">
    <property type="component" value="Unassembled WGS sequence"/>
</dbReference>
<gene>
    <name evidence="1" type="ORF">BV898_07366</name>
</gene>
<dbReference type="AlphaFoldDB" id="A0A1W0WTL9"/>